<dbReference type="AlphaFoldDB" id="A0A939LWA5"/>
<keyword evidence="4" id="KW-1185">Reference proteome</keyword>
<dbReference type="SUPFAM" id="SSF51735">
    <property type="entry name" value="NAD(P)-binding Rossmann-fold domains"/>
    <property type="match status" value="1"/>
</dbReference>
<dbReference type="PRINTS" id="PR00081">
    <property type="entry name" value="GDHRDH"/>
</dbReference>
<dbReference type="InterPro" id="IPR036291">
    <property type="entry name" value="NAD(P)-bd_dom_sf"/>
</dbReference>
<keyword evidence="2" id="KW-0560">Oxidoreductase</keyword>
<reference evidence="3" key="1">
    <citation type="submission" date="2021-03" db="EMBL/GenBank/DDBJ databases">
        <title>Leucobacter chromiisoli sp. nov., isolated from chromium-containing soil of chemical plant.</title>
        <authorList>
            <person name="Xu Z."/>
        </authorList>
    </citation>
    <scope>NUCLEOTIDE SEQUENCE</scope>
    <source>
        <strain evidence="3">A2</strain>
    </source>
</reference>
<dbReference type="EMBL" id="JAGDYL010000002">
    <property type="protein sequence ID" value="MBO1804118.1"/>
    <property type="molecule type" value="Genomic_DNA"/>
</dbReference>
<dbReference type="GO" id="GO:0030497">
    <property type="term" value="P:fatty acid elongation"/>
    <property type="evidence" value="ECO:0007669"/>
    <property type="project" value="TreeGrafter"/>
</dbReference>
<gene>
    <name evidence="3" type="ORF">J4H91_02140</name>
</gene>
<comment type="caution">
    <text evidence="3">The sequence shown here is derived from an EMBL/GenBank/DDBJ whole genome shotgun (WGS) entry which is preliminary data.</text>
</comment>
<sequence>MTQLPGEPETDGAAVAIVTGGSRGIGAEIVRRLARAGLHVLLVYGSDDREAAATAERCTTETARVVPFRCDIAAPGAPEAVFDRADRLGTPVVLVNNAGVTGRISALAESDPEGIRRAIDVDLTVTIMLCREAMIRWTGGAEDRARSIVNVSSVAAKTGAPGEYVWYAAAKAGVNALTTGLAVEAAPHGIRVNAVNPGTTDTTIHARAGRSDRAAVVGARSPMGRPAQPDEIAAAVEWLVGSDASYVNGATLDVTGGTR</sequence>
<evidence type="ECO:0000256" key="1">
    <source>
        <dbReference type="ARBA" id="ARBA00006484"/>
    </source>
</evidence>
<dbReference type="PROSITE" id="PS00061">
    <property type="entry name" value="ADH_SHORT"/>
    <property type="match status" value="1"/>
</dbReference>
<dbReference type="Pfam" id="PF13561">
    <property type="entry name" value="adh_short_C2"/>
    <property type="match status" value="1"/>
</dbReference>
<dbReference type="InterPro" id="IPR020904">
    <property type="entry name" value="Sc_DH/Rdtase_CS"/>
</dbReference>
<dbReference type="PANTHER" id="PTHR42760:SF40">
    <property type="entry name" value="3-OXOACYL-[ACYL-CARRIER-PROTEIN] REDUCTASE, CHLOROPLASTIC"/>
    <property type="match status" value="1"/>
</dbReference>
<dbReference type="Proteomes" id="UP000664398">
    <property type="component" value="Unassembled WGS sequence"/>
</dbReference>
<dbReference type="GO" id="GO:0016616">
    <property type="term" value="F:oxidoreductase activity, acting on the CH-OH group of donors, NAD or NADP as acceptor"/>
    <property type="evidence" value="ECO:0007669"/>
    <property type="project" value="TreeGrafter"/>
</dbReference>
<dbReference type="CDD" id="cd05233">
    <property type="entry name" value="SDR_c"/>
    <property type="match status" value="1"/>
</dbReference>
<organism evidence="3 4">
    <name type="scientific">Leucobacter ruminantium</name>
    <dbReference type="NCBI Taxonomy" id="1289170"/>
    <lineage>
        <taxon>Bacteria</taxon>
        <taxon>Bacillati</taxon>
        <taxon>Actinomycetota</taxon>
        <taxon>Actinomycetes</taxon>
        <taxon>Micrococcales</taxon>
        <taxon>Microbacteriaceae</taxon>
        <taxon>Leucobacter</taxon>
    </lineage>
</organism>
<accession>A0A939LWA5</accession>
<dbReference type="InterPro" id="IPR002347">
    <property type="entry name" value="SDR_fam"/>
</dbReference>
<evidence type="ECO:0000256" key="2">
    <source>
        <dbReference type="ARBA" id="ARBA00023002"/>
    </source>
</evidence>
<dbReference type="Gene3D" id="3.40.50.720">
    <property type="entry name" value="NAD(P)-binding Rossmann-like Domain"/>
    <property type="match status" value="1"/>
</dbReference>
<name>A0A939LWA5_9MICO</name>
<evidence type="ECO:0000313" key="4">
    <source>
        <dbReference type="Proteomes" id="UP000664398"/>
    </source>
</evidence>
<evidence type="ECO:0000313" key="3">
    <source>
        <dbReference type="EMBL" id="MBO1804118.1"/>
    </source>
</evidence>
<comment type="similarity">
    <text evidence="1">Belongs to the short-chain dehydrogenases/reductases (SDR) family.</text>
</comment>
<dbReference type="PRINTS" id="PR00080">
    <property type="entry name" value="SDRFAMILY"/>
</dbReference>
<dbReference type="FunFam" id="3.40.50.720:FF:000173">
    <property type="entry name" value="3-oxoacyl-[acyl-carrier protein] reductase"/>
    <property type="match status" value="1"/>
</dbReference>
<dbReference type="RefSeq" id="WP_208044614.1">
    <property type="nucleotide sequence ID" value="NZ_JAGDYL010000002.1"/>
</dbReference>
<dbReference type="PANTHER" id="PTHR42760">
    <property type="entry name" value="SHORT-CHAIN DEHYDROGENASES/REDUCTASES FAMILY MEMBER"/>
    <property type="match status" value="1"/>
</dbReference>
<protein>
    <submittedName>
        <fullName evidence="3">SDR family oxidoreductase</fullName>
    </submittedName>
</protein>
<proteinExistence type="inferred from homology"/>